<accession>A0A5S6QSQ0</accession>
<proteinExistence type="inferred from homology"/>
<dbReference type="STRING" id="70415.A0A5S6QSQ0"/>
<feature type="transmembrane region" description="Helical" evidence="9">
    <location>
        <begin position="93"/>
        <end position="113"/>
    </location>
</feature>
<reference evidence="10" key="1">
    <citation type="submission" date="2013-11" db="EMBL/GenBank/DDBJ databases">
        <authorList>
            <person name="Aslett M."/>
        </authorList>
    </citation>
    <scope>NUCLEOTIDE SEQUENCE [LARGE SCALE GENOMIC DNA]</scope>
    <source>
        <strain evidence="10">Edinburgh</strain>
    </source>
</reference>
<reference evidence="10" key="2">
    <citation type="submission" date="2014-03" db="EMBL/GenBank/DDBJ databases">
        <title>The whipworm genome and dual-species transcriptomics of an intimate host-pathogen interaction.</title>
        <authorList>
            <person name="Foth B.J."/>
            <person name="Tsai I.J."/>
            <person name="Reid A.J."/>
            <person name="Bancroft A.J."/>
            <person name="Nichol S."/>
            <person name="Tracey A."/>
            <person name="Holroyd N."/>
            <person name="Cotton J.A."/>
            <person name="Stanley E.J."/>
            <person name="Zarowiecki M."/>
            <person name="Liu J.Z."/>
            <person name="Huckvale T."/>
            <person name="Cooper P.J."/>
            <person name="Grencis R.K."/>
            <person name="Berriman M."/>
        </authorList>
    </citation>
    <scope>NUCLEOTIDE SEQUENCE [LARGE SCALE GENOMIC DNA]</scope>
    <source>
        <strain evidence="10">Edinburgh</strain>
    </source>
</reference>
<dbReference type="WBParaSite" id="TMUE_2000010169.2">
    <property type="protein sequence ID" value="TMUE_2000010169.2"/>
    <property type="gene ID" value="WBGene00294899"/>
</dbReference>
<dbReference type="GO" id="GO:0005886">
    <property type="term" value="C:plasma membrane"/>
    <property type="evidence" value="ECO:0007669"/>
    <property type="project" value="UniProtKB-SubCell"/>
</dbReference>
<dbReference type="GO" id="GO:0032217">
    <property type="term" value="F:riboflavin transmembrane transporter activity"/>
    <property type="evidence" value="ECO:0007669"/>
    <property type="project" value="UniProtKB-UniRule"/>
</dbReference>
<reference evidence="11" key="3">
    <citation type="submission" date="2019-12" db="UniProtKB">
        <authorList>
            <consortium name="WormBaseParasite"/>
        </authorList>
    </citation>
    <scope>IDENTIFICATION</scope>
</reference>
<feature type="transmembrane region" description="Helical" evidence="9">
    <location>
        <begin position="333"/>
        <end position="352"/>
    </location>
</feature>
<dbReference type="PANTHER" id="PTHR12929">
    <property type="entry name" value="SOLUTE CARRIER FAMILY 52"/>
    <property type="match status" value="1"/>
</dbReference>
<dbReference type="WBParaSite" id="TMUE_2000010169.1">
    <property type="protein sequence ID" value="TMUE_2000010169.1"/>
    <property type="gene ID" value="WBGene00294899"/>
</dbReference>
<evidence type="ECO:0000256" key="6">
    <source>
        <dbReference type="ARBA" id="ARBA00022692"/>
    </source>
</evidence>
<keyword evidence="8 9" id="KW-0472">Membrane</keyword>
<evidence type="ECO:0000256" key="1">
    <source>
        <dbReference type="ARBA" id="ARBA00000215"/>
    </source>
</evidence>
<dbReference type="InterPro" id="IPR036259">
    <property type="entry name" value="MFS_trans_sf"/>
</dbReference>
<feature type="transmembrane region" description="Helical" evidence="9">
    <location>
        <begin position="60"/>
        <end position="81"/>
    </location>
</feature>
<dbReference type="InterPro" id="IPR009357">
    <property type="entry name" value="Riboflavin_transptr"/>
</dbReference>
<comment type="catalytic activity">
    <reaction evidence="1 9">
        <text>riboflavin(in) = riboflavin(out)</text>
        <dbReference type="Rhea" id="RHEA:35015"/>
        <dbReference type="ChEBI" id="CHEBI:57986"/>
    </reaction>
</comment>
<protein>
    <recommendedName>
        <fullName evidence="9">Riboflavin transporter</fullName>
    </recommendedName>
</protein>
<sequence>MSVDTGHVNVQAVGGKRWFRFYFLTVLFGSCGWMTVNSVWVELPLLVNSLPEGWNIPSYLTLLVQVAIIGPVLFGLATKYLSNSRFMQRRTCLVSVIIGIDGLTSLLLSFFWHKSCQAFGQSRSIPLFVLFFLHAMINCTSNVLYMPYMYRFHPKFTNAYFVGLGLSGLIPSILSLGQGSGDLYCAFNNVTNTSERLPVVARFSVQLFFVLISFWLCLGLLAFLLLHYMPGAGSIMQVSSSDHSVPEEESVDAKIPDTFSAERQMSKREYYFLLIVTTVICCLVNGVLPSVQSFSSLPYGQTVYQLVIVVSNVANPVCSYLTFLVSVSSSRPICFFVALIVIGSIYILTLAASSPVGLLGTSFAGPFLCVLCFAVVTGACSYLRTVIADKIRKSNIESRMFYCGAFSQVGSFIGALAMFPLINVYNVFNAVNPCSM</sequence>
<evidence type="ECO:0000256" key="5">
    <source>
        <dbReference type="ARBA" id="ARBA00022475"/>
    </source>
</evidence>
<feature type="transmembrane region" description="Helical" evidence="9">
    <location>
        <begin position="21"/>
        <end position="40"/>
    </location>
</feature>
<feature type="transmembrane region" description="Helical" evidence="9">
    <location>
        <begin position="270"/>
        <end position="291"/>
    </location>
</feature>
<keyword evidence="5 9" id="KW-1003">Cell membrane</keyword>
<keyword evidence="10" id="KW-1185">Reference proteome</keyword>
<feature type="transmembrane region" description="Helical" evidence="9">
    <location>
        <begin position="303"/>
        <end position="326"/>
    </location>
</feature>
<dbReference type="Pfam" id="PF06237">
    <property type="entry name" value="SLC52_ribofla_tr"/>
    <property type="match status" value="1"/>
</dbReference>
<name>A0A5S6QSQ0_TRIMR</name>
<dbReference type="SUPFAM" id="SSF103473">
    <property type="entry name" value="MFS general substrate transporter"/>
    <property type="match status" value="1"/>
</dbReference>
<feature type="transmembrane region" description="Helical" evidence="9">
    <location>
        <begin position="157"/>
        <end position="174"/>
    </location>
</feature>
<evidence type="ECO:0000256" key="3">
    <source>
        <dbReference type="ARBA" id="ARBA00006366"/>
    </source>
</evidence>
<comment type="function">
    <text evidence="9">Plasma membrane transporter mediating the uptake by cells of the water soluble vitamin B2/riboflavin that plays a key role in biochemical oxidation-reduction reactions of the carbohydrate, lipid, and amino acid metabolism.</text>
</comment>
<keyword evidence="7 9" id="KW-1133">Transmembrane helix</keyword>
<evidence type="ECO:0000256" key="2">
    <source>
        <dbReference type="ARBA" id="ARBA00004651"/>
    </source>
</evidence>
<evidence type="ECO:0000256" key="8">
    <source>
        <dbReference type="ARBA" id="ARBA00023136"/>
    </source>
</evidence>
<keyword evidence="4 9" id="KW-0813">Transport</keyword>
<comment type="similarity">
    <text evidence="3 9">Belongs to the riboflavin transporter family.</text>
</comment>
<dbReference type="AlphaFoldDB" id="A0A5S6QSQ0"/>
<organism evidence="10 11">
    <name type="scientific">Trichuris muris</name>
    <name type="common">Mouse whipworm</name>
    <dbReference type="NCBI Taxonomy" id="70415"/>
    <lineage>
        <taxon>Eukaryota</taxon>
        <taxon>Metazoa</taxon>
        <taxon>Ecdysozoa</taxon>
        <taxon>Nematoda</taxon>
        <taxon>Enoplea</taxon>
        <taxon>Dorylaimia</taxon>
        <taxon>Trichinellida</taxon>
        <taxon>Trichuridae</taxon>
        <taxon>Trichuris</taxon>
    </lineage>
</organism>
<comment type="subcellular location">
    <subcellularLocation>
        <location evidence="2 9">Cell membrane</location>
        <topology evidence="2 9">Multi-pass membrane protein</topology>
    </subcellularLocation>
</comment>
<feature type="transmembrane region" description="Helical" evidence="9">
    <location>
        <begin position="399"/>
        <end position="422"/>
    </location>
</feature>
<feature type="transmembrane region" description="Helical" evidence="9">
    <location>
        <begin position="125"/>
        <end position="145"/>
    </location>
</feature>
<keyword evidence="6 9" id="KW-0812">Transmembrane</keyword>
<evidence type="ECO:0000256" key="4">
    <source>
        <dbReference type="ARBA" id="ARBA00022448"/>
    </source>
</evidence>
<dbReference type="PANTHER" id="PTHR12929:SF10">
    <property type="entry name" value="RIBOFLAVIN TRANSPORTER"/>
    <property type="match status" value="1"/>
</dbReference>
<evidence type="ECO:0000256" key="7">
    <source>
        <dbReference type="ARBA" id="ARBA00022989"/>
    </source>
</evidence>
<feature type="transmembrane region" description="Helical" evidence="9">
    <location>
        <begin position="364"/>
        <end position="387"/>
    </location>
</feature>
<evidence type="ECO:0000313" key="10">
    <source>
        <dbReference type="Proteomes" id="UP000046395"/>
    </source>
</evidence>
<feature type="transmembrane region" description="Helical" evidence="9">
    <location>
        <begin position="203"/>
        <end position="226"/>
    </location>
</feature>
<evidence type="ECO:0000256" key="9">
    <source>
        <dbReference type="RuleBase" id="RU368035"/>
    </source>
</evidence>
<evidence type="ECO:0000313" key="11">
    <source>
        <dbReference type="WBParaSite" id="TMUE_2000010169.1"/>
    </source>
</evidence>
<dbReference type="Proteomes" id="UP000046395">
    <property type="component" value="Unassembled WGS sequence"/>
</dbReference>